<keyword evidence="2" id="KW-1185">Reference proteome</keyword>
<proteinExistence type="predicted"/>
<comment type="caution">
    <text evidence="1">The sequence shown here is derived from an EMBL/GenBank/DDBJ whole genome shotgun (WGS) entry which is preliminary data.</text>
</comment>
<dbReference type="RefSeq" id="WP_112160377.1">
    <property type="nucleotide sequence ID" value="NZ_QKRX01000016.1"/>
</dbReference>
<dbReference type="Proteomes" id="UP000250744">
    <property type="component" value="Unassembled WGS sequence"/>
</dbReference>
<evidence type="ECO:0000313" key="1">
    <source>
        <dbReference type="EMBL" id="RAU16833.1"/>
    </source>
</evidence>
<reference evidence="1 2" key="1">
    <citation type="submission" date="2018-06" db="EMBL/GenBank/DDBJ databases">
        <title>Nitrincola tibetense sp. nov., isolated from Lake XuguoCo on Tibetan Plateau.</title>
        <authorList>
            <person name="Xing P."/>
        </authorList>
    </citation>
    <scope>NUCLEOTIDE SEQUENCE [LARGE SCALE GENOMIC DNA]</scope>
    <source>
        <strain evidence="2">xg18</strain>
    </source>
</reference>
<evidence type="ECO:0000313" key="2">
    <source>
        <dbReference type="Proteomes" id="UP000250744"/>
    </source>
</evidence>
<gene>
    <name evidence="1" type="ORF">DN062_16395</name>
</gene>
<sequence>MSERTRLLEYFDEAVNSGAAHQNASQIMGLSHRTLKRWRSADGVTQEDRRPDSKLGIQPHQLTIEEENGIIMTCIYLTIAACHLHK</sequence>
<organism evidence="1 2">
    <name type="scientific">Nitrincola tibetensis</name>
    <dbReference type="NCBI Taxonomy" id="2219697"/>
    <lineage>
        <taxon>Bacteria</taxon>
        <taxon>Pseudomonadati</taxon>
        <taxon>Pseudomonadota</taxon>
        <taxon>Gammaproteobacteria</taxon>
        <taxon>Oceanospirillales</taxon>
        <taxon>Oceanospirillaceae</taxon>
        <taxon>Nitrincola</taxon>
    </lineage>
</organism>
<name>A0A364NIE6_9GAMM</name>
<dbReference type="OrthoDB" id="9813126at2"/>
<accession>A0A364NIE6</accession>
<protein>
    <recommendedName>
        <fullName evidence="3">Helix-turn-helix domain-containing protein</fullName>
    </recommendedName>
</protein>
<dbReference type="AlphaFoldDB" id="A0A364NIE6"/>
<dbReference type="EMBL" id="QKRX01000016">
    <property type="protein sequence ID" value="RAU16833.1"/>
    <property type="molecule type" value="Genomic_DNA"/>
</dbReference>
<evidence type="ECO:0008006" key="3">
    <source>
        <dbReference type="Google" id="ProtNLM"/>
    </source>
</evidence>